<dbReference type="SUPFAM" id="SSF69593">
    <property type="entry name" value="Glycerol-3-phosphate (1)-acyltransferase"/>
    <property type="match status" value="1"/>
</dbReference>
<dbReference type="AlphaFoldDB" id="A0A976X5B6"/>
<dbReference type="Proteomes" id="UP000831181">
    <property type="component" value="Chromosome"/>
</dbReference>
<proteinExistence type="predicted"/>
<evidence type="ECO:0000259" key="3">
    <source>
        <dbReference type="SMART" id="SM00563"/>
    </source>
</evidence>
<evidence type="ECO:0000313" key="5">
    <source>
        <dbReference type="Proteomes" id="UP000831181"/>
    </source>
</evidence>
<keyword evidence="1" id="KW-0808">Transferase</keyword>
<dbReference type="EMBL" id="CP093361">
    <property type="protein sequence ID" value="UQS86491.1"/>
    <property type="molecule type" value="Genomic_DNA"/>
</dbReference>
<dbReference type="GO" id="GO:0003841">
    <property type="term" value="F:1-acylglycerol-3-phosphate O-acyltransferase activity"/>
    <property type="evidence" value="ECO:0007669"/>
    <property type="project" value="TreeGrafter"/>
</dbReference>
<gene>
    <name evidence="4" type="ORF">MOO44_06255</name>
</gene>
<feature type="domain" description="Phospholipid/glycerol acyltransferase" evidence="3">
    <location>
        <begin position="33"/>
        <end position="143"/>
    </location>
</feature>
<evidence type="ECO:0000256" key="2">
    <source>
        <dbReference type="ARBA" id="ARBA00023315"/>
    </source>
</evidence>
<reference evidence="4" key="1">
    <citation type="journal article" date="2022" name="Int. J. Syst. Evol. Microbiol.">
        <title>Apilactobacillus apisilvae sp. nov., Nicolia spurrieriana gen. nov. sp. nov., Bombilactobacillus folatiphilus sp. nov. and Bombilactobacillus thymidiniphilus sp. nov., four new lactic acid bacterial isolates from stingless bees Tetragonula carbonaria and Austroplebeia australis.</title>
        <authorList>
            <person name="Oliphant S.A."/>
            <person name="Watson-Haigh N.S."/>
            <person name="Sumby K.M."/>
            <person name="Gardner J."/>
            <person name="Groom S."/>
            <person name="Jiranek V."/>
        </authorList>
    </citation>
    <scope>NUCLEOTIDE SEQUENCE</scope>
    <source>
        <strain evidence="4">SGEP1_A5</strain>
    </source>
</reference>
<dbReference type="InterPro" id="IPR002123">
    <property type="entry name" value="Plipid/glycerol_acylTrfase"/>
</dbReference>
<dbReference type="Pfam" id="PF01553">
    <property type="entry name" value="Acyltransferase"/>
    <property type="match status" value="1"/>
</dbReference>
<dbReference type="RefSeq" id="WP_260116294.1">
    <property type="nucleotide sequence ID" value="NZ_CP093361.1"/>
</dbReference>
<dbReference type="KEGG" id="lbe:MOO44_06255"/>
<dbReference type="SMART" id="SM00563">
    <property type="entry name" value="PlsC"/>
    <property type="match status" value="1"/>
</dbReference>
<keyword evidence="2 4" id="KW-0012">Acyltransferase</keyword>
<name>A0A976X5B6_9LACO</name>
<keyword evidence="5" id="KW-1185">Reference proteome</keyword>
<evidence type="ECO:0000313" key="4">
    <source>
        <dbReference type="EMBL" id="UQS86491.1"/>
    </source>
</evidence>
<dbReference type="PANTHER" id="PTHR10434:SF40">
    <property type="entry name" value="1-ACYL-SN-GLYCEROL-3-PHOSPHATE ACYLTRANSFERASE"/>
    <property type="match status" value="1"/>
</dbReference>
<dbReference type="CDD" id="cd07989">
    <property type="entry name" value="LPLAT_AGPAT-like"/>
    <property type="match status" value="1"/>
</dbReference>
<protein>
    <submittedName>
        <fullName evidence="4">1-acyl-sn-glycerol-3-phosphate acyltransferase</fullName>
    </submittedName>
</protein>
<evidence type="ECO:0000256" key="1">
    <source>
        <dbReference type="ARBA" id="ARBA00022679"/>
    </source>
</evidence>
<dbReference type="GO" id="GO:0006654">
    <property type="term" value="P:phosphatidic acid biosynthetic process"/>
    <property type="evidence" value="ECO:0007669"/>
    <property type="project" value="TreeGrafter"/>
</dbReference>
<accession>A0A976X5B6</accession>
<sequence length="206" mass="23410">MYSFLRFIFKVITQLINGRVNVKNKNKLPDGNYILVGPHRAWFDMLFFALAASPKKFTFLAKKELFNNFILRYILNKVNAIPVDRQKPGPSVIKKPVKLLRTTDLSIIIFPSGSRHSDELKAGAALISKLAGVPLVPVVYQGPLSFKQLFTRKPVSVAFGDPIQFDRKSKINDEEQAKLEAQMQASFDQLDHEIDPNFKYVDVSKK</sequence>
<organism evidence="4 5">
    <name type="scientific">Nicoliella spurrieriana</name>
    <dbReference type="NCBI Taxonomy" id="2925830"/>
    <lineage>
        <taxon>Bacteria</taxon>
        <taxon>Bacillati</taxon>
        <taxon>Bacillota</taxon>
        <taxon>Bacilli</taxon>
        <taxon>Lactobacillales</taxon>
        <taxon>Lactobacillaceae</taxon>
        <taxon>Nicoliella</taxon>
    </lineage>
</organism>
<dbReference type="PANTHER" id="PTHR10434">
    <property type="entry name" value="1-ACYL-SN-GLYCEROL-3-PHOSPHATE ACYLTRANSFERASE"/>
    <property type="match status" value="1"/>
</dbReference>